<evidence type="ECO:0000256" key="6">
    <source>
        <dbReference type="ARBA" id="ARBA00022807"/>
    </source>
</evidence>
<dbReference type="GO" id="GO:0004843">
    <property type="term" value="F:cysteine-type deubiquitinase activity"/>
    <property type="evidence" value="ECO:0007669"/>
    <property type="project" value="UniProtKB-EC"/>
</dbReference>
<evidence type="ECO:0000256" key="3">
    <source>
        <dbReference type="ARBA" id="ARBA00022670"/>
    </source>
</evidence>
<accession>A0A9Q0R8E3</accession>
<dbReference type="InterPro" id="IPR050164">
    <property type="entry name" value="Peptidase_C19"/>
</dbReference>
<comment type="catalytic activity">
    <reaction evidence="1">
        <text>Thiol-dependent hydrolysis of ester, thioester, amide, peptide and isopeptide bonds formed by the C-terminal Gly of ubiquitin (a 76-residue protein attached to proteins as an intracellular targeting signal).</text>
        <dbReference type="EC" id="3.4.19.12"/>
    </reaction>
</comment>
<dbReference type="PROSITE" id="PS00972">
    <property type="entry name" value="USP_1"/>
    <property type="match status" value="1"/>
</dbReference>
<dbReference type="InterPro" id="IPR001394">
    <property type="entry name" value="Peptidase_C19_UCH"/>
</dbReference>
<evidence type="ECO:0000313" key="9">
    <source>
        <dbReference type="EMBL" id="KAJ5070959.1"/>
    </source>
</evidence>
<dbReference type="CDD" id="cd02257">
    <property type="entry name" value="Peptidase_C19"/>
    <property type="match status" value="1"/>
</dbReference>
<dbReference type="AlphaFoldDB" id="A0A9Q0R8E3"/>
<dbReference type="SUPFAM" id="SSF54001">
    <property type="entry name" value="Cysteine proteinases"/>
    <property type="match status" value="1"/>
</dbReference>
<feature type="region of interest" description="Disordered" evidence="7">
    <location>
        <begin position="104"/>
        <end position="124"/>
    </location>
</feature>
<feature type="region of interest" description="Disordered" evidence="7">
    <location>
        <begin position="596"/>
        <end position="642"/>
    </location>
</feature>
<keyword evidence="5 9" id="KW-0378">Hydrolase</keyword>
<feature type="compositionally biased region" description="Polar residues" evidence="7">
    <location>
        <begin position="196"/>
        <end position="208"/>
    </location>
</feature>
<keyword evidence="3" id="KW-0645">Protease</keyword>
<dbReference type="Proteomes" id="UP001149090">
    <property type="component" value="Unassembled WGS sequence"/>
</dbReference>
<dbReference type="GO" id="GO:0016579">
    <property type="term" value="P:protein deubiquitination"/>
    <property type="evidence" value="ECO:0007669"/>
    <property type="project" value="InterPro"/>
</dbReference>
<dbReference type="PANTHER" id="PTHR24006:SF687">
    <property type="entry name" value="UBIQUITIN CARBOXYL-TERMINAL HYDROLASE 10"/>
    <property type="match status" value="1"/>
</dbReference>
<keyword evidence="4" id="KW-0833">Ubl conjugation pathway</keyword>
<dbReference type="EMBL" id="JAPDFW010000092">
    <property type="protein sequence ID" value="KAJ5070959.1"/>
    <property type="molecule type" value="Genomic_DNA"/>
</dbReference>
<dbReference type="GO" id="GO:0005634">
    <property type="term" value="C:nucleus"/>
    <property type="evidence" value="ECO:0007669"/>
    <property type="project" value="TreeGrafter"/>
</dbReference>
<comment type="caution">
    <text evidence="9">The sequence shown here is derived from an EMBL/GenBank/DDBJ whole genome shotgun (WGS) entry which is preliminary data.</text>
</comment>
<dbReference type="PROSITE" id="PS50235">
    <property type="entry name" value="USP_3"/>
    <property type="match status" value="1"/>
</dbReference>
<evidence type="ECO:0000259" key="8">
    <source>
        <dbReference type="PROSITE" id="PS50235"/>
    </source>
</evidence>
<dbReference type="GO" id="GO:0005829">
    <property type="term" value="C:cytosol"/>
    <property type="evidence" value="ECO:0007669"/>
    <property type="project" value="TreeGrafter"/>
</dbReference>
<dbReference type="Gene3D" id="3.90.70.10">
    <property type="entry name" value="Cysteine proteinases"/>
    <property type="match status" value="2"/>
</dbReference>
<feature type="compositionally biased region" description="Low complexity" evidence="7">
    <location>
        <begin position="597"/>
        <end position="639"/>
    </location>
</feature>
<gene>
    <name evidence="9" type="ORF">M0811_01940</name>
</gene>
<dbReference type="InterPro" id="IPR038765">
    <property type="entry name" value="Papain-like_cys_pep_sf"/>
</dbReference>
<dbReference type="EC" id="3.4.19.12" evidence="2"/>
<evidence type="ECO:0000313" key="10">
    <source>
        <dbReference type="Proteomes" id="UP001149090"/>
    </source>
</evidence>
<dbReference type="Pfam" id="PF00443">
    <property type="entry name" value="UCH"/>
    <property type="match status" value="1"/>
</dbReference>
<feature type="domain" description="USP" evidence="8">
    <location>
        <begin position="292"/>
        <end position="730"/>
    </location>
</feature>
<dbReference type="InterPro" id="IPR028889">
    <property type="entry name" value="USP"/>
</dbReference>
<keyword evidence="10" id="KW-1185">Reference proteome</keyword>
<dbReference type="PANTHER" id="PTHR24006">
    <property type="entry name" value="UBIQUITIN CARBOXYL-TERMINAL HYDROLASE"/>
    <property type="match status" value="1"/>
</dbReference>
<feature type="compositionally biased region" description="Low complexity" evidence="7">
    <location>
        <begin position="169"/>
        <end position="195"/>
    </location>
</feature>
<evidence type="ECO:0000256" key="1">
    <source>
        <dbReference type="ARBA" id="ARBA00000707"/>
    </source>
</evidence>
<feature type="region of interest" description="Disordered" evidence="7">
    <location>
        <begin position="160"/>
        <end position="219"/>
    </location>
</feature>
<name>A0A9Q0R8E3_ANAIG</name>
<evidence type="ECO:0000256" key="4">
    <source>
        <dbReference type="ARBA" id="ARBA00022786"/>
    </source>
</evidence>
<organism evidence="9 10">
    <name type="scientific">Anaeramoeba ignava</name>
    <name type="common">Anaerobic marine amoeba</name>
    <dbReference type="NCBI Taxonomy" id="1746090"/>
    <lineage>
        <taxon>Eukaryota</taxon>
        <taxon>Metamonada</taxon>
        <taxon>Anaeramoebidae</taxon>
        <taxon>Anaeramoeba</taxon>
    </lineage>
</organism>
<evidence type="ECO:0000256" key="2">
    <source>
        <dbReference type="ARBA" id="ARBA00012759"/>
    </source>
</evidence>
<dbReference type="InterPro" id="IPR018200">
    <property type="entry name" value="USP_CS"/>
</dbReference>
<proteinExistence type="predicted"/>
<reference evidence="9" key="1">
    <citation type="submission" date="2022-10" db="EMBL/GenBank/DDBJ databases">
        <title>Novel sulphate-reducing endosymbionts in the free-living metamonad Anaeramoeba.</title>
        <authorList>
            <person name="Jerlstrom-Hultqvist J."/>
            <person name="Cepicka I."/>
            <person name="Gallot-Lavallee L."/>
            <person name="Salas-Leiva D."/>
            <person name="Curtis B.A."/>
            <person name="Zahonova K."/>
            <person name="Pipaliya S."/>
            <person name="Dacks J."/>
            <person name="Roger A.J."/>
        </authorList>
    </citation>
    <scope>NUCLEOTIDE SEQUENCE</scope>
    <source>
        <strain evidence="9">BMAN</strain>
    </source>
</reference>
<evidence type="ECO:0000256" key="7">
    <source>
        <dbReference type="SAM" id="MobiDB-lite"/>
    </source>
</evidence>
<evidence type="ECO:0000256" key="5">
    <source>
        <dbReference type="ARBA" id="ARBA00022801"/>
    </source>
</evidence>
<sequence>MQLFEKTFGCKINENFGNIIIKAKSLNPRSPLLVYILNYKFEPNANWSIETTSELECEVTIKEHGFDIGIPYKISFAREKELTNFESLIKKAIYGEFKNSRTKQTPKKNIKISTQKTDNSSQTKMENYVEISPKKNHSNKKMETFLKKNHLDQQKKKIQTNILQDLKSPKSLKTPKSIKSPKSPKTLKTLKIKTTNKANPTQFQSSEKLPTKKSKKRATTQIQLPIIQKNDTKRSKRSKEDNYKKPFGLYSPKKEKLIQTKLDFIPQNKPEKLTQQKYQESKFPEKTTLQLKGLRNFGNSCFLNSTFQALLRTPTFTKSLFQTKYIQQSVLKSSPLVDSLYQLFQKFQTEQSKSLWMSHFQNILKRSANLKEFSTYRQQDALLFIGTLFSELQQELYKFFGEEKTVDSDLNSKDEIESIQKTISYSHFQKNCPVTQNFGFLFQMQYECCKCTKKVSKLEFSTSLNLQFPEGSLDDTLDFLDTEGLKLEKFLSDYFQSETKIEKKCEFCGHEYSNKKVVLAQLPRVMIIQFKRFAFTKDYKSKRINKRICIPTEVIDFSKYCHQSCLNFVPCEINQQEDENIEIDDSKSRKQNRKNFLNNLNNNSNNLNNLNNNTNNNLNNSNNSNNNTNNNSNNNNENNKQLFKKPEPFRLDLSNFIINRQNLPLYSKYNLFAIINHDSTHVENGHYIADVLDFKSNSWFRFNDSLVLKTPEKIFKKPSKKAYILFYINTQIEKDLKDLK</sequence>
<dbReference type="OrthoDB" id="289038at2759"/>
<dbReference type="GO" id="GO:0006508">
    <property type="term" value="P:proteolysis"/>
    <property type="evidence" value="ECO:0007669"/>
    <property type="project" value="UniProtKB-KW"/>
</dbReference>
<keyword evidence="6" id="KW-0788">Thiol protease</keyword>
<protein>
    <recommendedName>
        <fullName evidence="2">ubiquitinyl hydrolase 1</fullName>
        <ecNumber evidence="2">3.4.19.12</ecNumber>
    </recommendedName>
</protein>
<feature type="compositionally biased region" description="Polar residues" evidence="7">
    <location>
        <begin position="111"/>
        <end position="124"/>
    </location>
</feature>